<evidence type="ECO:0000259" key="2">
    <source>
        <dbReference type="Pfam" id="PF03372"/>
    </source>
</evidence>
<dbReference type="InterPro" id="IPR036691">
    <property type="entry name" value="Endo/exonu/phosph_ase_sf"/>
</dbReference>
<evidence type="ECO:0000256" key="1">
    <source>
        <dbReference type="SAM" id="MobiDB-lite"/>
    </source>
</evidence>
<name>A0A811MTI9_9POAL</name>
<dbReference type="SUPFAM" id="SSF56219">
    <property type="entry name" value="DNase I-like"/>
    <property type="match status" value="1"/>
</dbReference>
<feature type="compositionally biased region" description="Polar residues" evidence="1">
    <location>
        <begin position="152"/>
        <end position="171"/>
    </location>
</feature>
<evidence type="ECO:0000313" key="3">
    <source>
        <dbReference type="EMBL" id="CAD6212207.1"/>
    </source>
</evidence>
<dbReference type="PANTHER" id="PTHR35218">
    <property type="entry name" value="RNASE H DOMAIN-CONTAINING PROTEIN"/>
    <property type="match status" value="1"/>
</dbReference>
<keyword evidence="4" id="KW-1185">Reference proteome</keyword>
<organism evidence="3 4">
    <name type="scientific">Miscanthus lutarioriparius</name>
    <dbReference type="NCBI Taxonomy" id="422564"/>
    <lineage>
        <taxon>Eukaryota</taxon>
        <taxon>Viridiplantae</taxon>
        <taxon>Streptophyta</taxon>
        <taxon>Embryophyta</taxon>
        <taxon>Tracheophyta</taxon>
        <taxon>Spermatophyta</taxon>
        <taxon>Magnoliopsida</taxon>
        <taxon>Liliopsida</taxon>
        <taxon>Poales</taxon>
        <taxon>Poaceae</taxon>
        <taxon>PACMAD clade</taxon>
        <taxon>Panicoideae</taxon>
        <taxon>Andropogonodae</taxon>
        <taxon>Andropogoneae</taxon>
        <taxon>Saccharinae</taxon>
        <taxon>Miscanthus</taxon>
    </lineage>
</organism>
<dbReference type="EMBL" id="CAJGYO010000002">
    <property type="protein sequence ID" value="CAD6212207.1"/>
    <property type="molecule type" value="Genomic_DNA"/>
</dbReference>
<proteinExistence type="predicted"/>
<dbReference type="Gene3D" id="3.60.10.10">
    <property type="entry name" value="Endonuclease/exonuclease/phosphatase"/>
    <property type="match status" value="1"/>
</dbReference>
<sequence length="343" mass="36701">MAAAPDMTLEHAPVLPHVASEDGACIDSLEAPLPVAAAASSPAPEEVHGDSPVPGTEASQEPMQHKESQPMVEASMWSPTLERMWSNEPSQEQSTPSRGNASLLLATDVGAEQCTPTGGPATSALRMPNASRTCSMVYYRQRAQVLVTAPVETSATEGTSNNPSTPATLAPTSARRRSSFMAKITKKTMIILPAPRATRPKAQARQDAVRTLVSSSRVDVVCIQETKIEKLSRGKILAALGSDFTHFVELPSVGASGGILVAWRNELGPANATRVDSHCISVQFSPSAGQAWWLTCVYGPQGDDNKVLFLQELRDVRAACQGPWIVLGDYNLIYRDEDKNNAI</sequence>
<feature type="domain" description="Endonuclease/exonuclease/phosphatase" evidence="2">
    <location>
        <begin position="202"/>
        <end position="339"/>
    </location>
</feature>
<reference evidence="3" key="1">
    <citation type="submission" date="2020-10" db="EMBL/GenBank/DDBJ databases">
        <authorList>
            <person name="Han B."/>
            <person name="Lu T."/>
            <person name="Zhao Q."/>
            <person name="Huang X."/>
            <person name="Zhao Y."/>
        </authorList>
    </citation>
    <scope>NUCLEOTIDE SEQUENCE</scope>
</reference>
<dbReference type="PANTHER" id="PTHR35218:SF9">
    <property type="entry name" value="ENDONUCLEASE_EXONUCLEASE_PHOSPHATASE DOMAIN-CONTAINING PROTEIN"/>
    <property type="match status" value="1"/>
</dbReference>
<evidence type="ECO:0000313" key="4">
    <source>
        <dbReference type="Proteomes" id="UP000604825"/>
    </source>
</evidence>
<dbReference type="OrthoDB" id="786283at2759"/>
<dbReference type="Pfam" id="PF03372">
    <property type="entry name" value="Exo_endo_phos"/>
    <property type="match status" value="1"/>
</dbReference>
<accession>A0A811MTI9</accession>
<protein>
    <recommendedName>
        <fullName evidence="2">Endonuclease/exonuclease/phosphatase domain-containing protein</fullName>
    </recommendedName>
</protein>
<dbReference type="InterPro" id="IPR005135">
    <property type="entry name" value="Endo/exonuclease/phosphatase"/>
</dbReference>
<gene>
    <name evidence="3" type="ORF">NCGR_LOCUS8015</name>
</gene>
<comment type="caution">
    <text evidence="3">The sequence shown here is derived from an EMBL/GenBank/DDBJ whole genome shotgun (WGS) entry which is preliminary data.</text>
</comment>
<feature type="region of interest" description="Disordered" evidence="1">
    <location>
        <begin position="152"/>
        <end position="176"/>
    </location>
</feature>
<dbReference type="GO" id="GO:0003824">
    <property type="term" value="F:catalytic activity"/>
    <property type="evidence" value="ECO:0007669"/>
    <property type="project" value="InterPro"/>
</dbReference>
<dbReference type="AlphaFoldDB" id="A0A811MTI9"/>
<feature type="region of interest" description="Disordered" evidence="1">
    <location>
        <begin position="36"/>
        <end position="73"/>
    </location>
</feature>
<dbReference type="Proteomes" id="UP000604825">
    <property type="component" value="Unassembled WGS sequence"/>
</dbReference>